<evidence type="ECO:0000256" key="4">
    <source>
        <dbReference type="ARBA" id="ARBA00022927"/>
    </source>
</evidence>
<evidence type="ECO:0000256" key="5">
    <source>
        <dbReference type="ARBA" id="ARBA00023242"/>
    </source>
</evidence>
<dbReference type="GO" id="GO:0006606">
    <property type="term" value="P:protein import into nucleus"/>
    <property type="evidence" value="ECO:0007669"/>
    <property type="project" value="TreeGrafter"/>
</dbReference>
<gene>
    <name evidence="6" type="ORF">I312_02390</name>
</gene>
<keyword evidence="3" id="KW-0813">Transport</keyword>
<dbReference type="GO" id="GO:0005634">
    <property type="term" value="C:nucleus"/>
    <property type="evidence" value="ECO:0007669"/>
    <property type="project" value="UniProtKB-SubCell"/>
</dbReference>
<dbReference type="InterPro" id="IPR057942">
    <property type="entry name" value="TPR_TNPO3_IPO13_3rd"/>
</dbReference>
<evidence type="ECO:0000256" key="3">
    <source>
        <dbReference type="ARBA" id="ARBA00022448"/>
    </source>
</evidence>
<dbReference type="Gene3D" id="1.25.10.10">
    <property type="entry name" value="Leucine-rich Repeat Variant"/>
    <property type="match status" value="1"/>
</dbReference>
<proteinExistence type="inferred from homology"/>
<dbReference type="GO" id="GO:0005737">
    <property type="term" value="C:cytoplasm"/>
    <property type="evidence" value="ECO:0007669"/>
    <property type="project" value="TreeGrafter"/>
</dbReference>
<keyword evidence="4" id="KW-0653">Protein transport</keyword>
<dbReference type="InterPro" id="IPR040520">
    <property type="entry name" value="Importin_rep_3"/>
</dbReference>
<dbReference type="PANTHER" id="PTHR12363:SF33">
    <property type="entry name" value="IMPORTIN-13"/>
    <property type="match status" value="1"/>
</dbReference>
<dbReference type="OrthoDB" id="2016913at2759"/>
<comment type="similarity">
    <text evidence="2">Belongs to the importin beta family.</text>
</comment>
<sequence>MESLTMDEESPTPSLVSFPVLPQSDLAQVAHTILQLFDPATSSNPAQAKYLQSELQKIQGTPEAWGLIAGLANHEDTNVRFFGAHTAQVKISRDWDTLPQELHQGLLTLLLETLSGAINPQNPSSHQPGNGVVIRKIFGSVSVVRVFIPATPQILTMRKLASLLLRLEFTIFQHPIRTVIQSMQSAFSQANAQSTGVNLALRLRLLELEWCAICVEEMGRAGLAEHRRAAIRRHVESDLKVVVGTVIRSMNGDNAGSPDERLHEAEAACKCAESWIVWGLGADELNEVLPPLYNLLPLPAACSAVTEVLSESIFKYGKGTKILTEPLISWATGPPGQSILGLTEEDPSDEAVAFAKLVAALVEHSSEWLVAHIQESQVQTFLAMVLRITGWKGIAGVEENISELTLPIYSLLQEALMDSDLFQAPHETHPAWLVAKQFFAELVSVTRRKVRWPGEGEVPPGDTLGGLGKDDREAFSRWRRDAGEVIVGAYYVLREEMMQNLTQTAAQQIQGGASWQDIEATLHCIRYSSEAVPLGEDQSLPVLFGEQVLGPLTQRPIGGLGEDRLRLTIVCLIQSYEEWFKFHPTHLAPCLSYLVPSLTSRSHSISRSAADALKALCDMCRKKLVEHIDAFSELHGKIGDMGSEEQSKVIQGISSVIQALPPSEAIEPVEAILNPIIDRMQAAVSASQTNAAEAQPLLIQTINSLTACLKGLSPSDDEIFDAVDDEDQKEEEVKRVRGDERMARLRERVYMAIEGVVGVWNGDSEVADALSSLLKHVSPNPPTLISLPPLPLLSLITLACSRSPSALWFTLASTVILSISAPPSFLIKKKDLGTENDEAARAREEQEKWEIVGQCGGRLVEIAQGLFQGEGMKENPDIVEGWFKFCHSFAERYPGVLLRLQSHQVEAYIQLGLAGLSLHERFSLKAASDFFVALLSKTRFPSPLEAIFDPLLLAFGPSLLHALILSAGSEGPRSVIPNLAELLAGLVTRVSSDVMSAWLEGILSIEGFPDPRATSESKRKLKTAVLKSRTARRMREALHEFALVARGLEGTTYGNATAI</sequence>
<evidence type="ECO:0008006" key="7">
    <source>
        <dbReference type="Google" id="ProtNLM"/>
    </source>
</evidence>
<dbReference type="InterPro" id="IPR051345">
    <property type="entry name" value="Importin_beta-like_NTR"/>
</dbReference>
<reference evidence="6" key="1">
    <citation type="submission" date="2015-01" db="EMBL/GenBank/DDBJ databases">
        <title>The Genome Sequence of Cryptococcus gattii CA1280.</title>
        <authorList>
            <consortium name="The Broad Institute Genomics Platform"/>
            <person name="Cuomo C."/>
            <person name="Litvintseva A."/>
            <person name="Chen Y."/>
            <person name="Heitman J."/>
            <person name="Sun S."/>
            <person name="Springer D."/>
            <person name="Dromer F."/>
            <person name="Young S."/>
            <person name="Zeng Q."/>
            <person name="Gargeya S."/>
            <person name="Abouelleil A."/>
            <person name="Alvarado L."/>
            <person name="Chapman S.B."/>
            <person name="Gainer-Dewar J."/>
            <person name="Goldberg J."/>
            <person name="Griggs A."/>
            <person name="Gujja S."/>
            <person name="Hansen M."/>
            <person name="Howarth C."/>
            <person name="Imamovic A."/>
            <person name="Larimer J."/>
            <person name="Murphy C."/>
            <person name="Naylor J."/>
            <person name="Pearson M."/>
            <person name="Priest M."/>
            <person name="Roberts A."/>
            <person name="Saif S."/>
            <person name="Shea T."/>
            <person name="Sykes S."/>
            <person name="Wortman J."/>
            <person name="Nusbaum C."/>
            <person name="Birren B."/>
        </authorList>
    </citation>
    <scope>NUCLEOTIDE SEQUENCE [LARGE SCALE GENOMIC DNA]</scope>
    <source>
        <strain evidence="6">CA1280</strain>
    </source>
</reference>
<dbReference type="HOGENOM" id="CLU_005996_3_0_1"/>
<accession>A0A0D0VT33</accession>
<dbReference type="Pfam" id="PF18806">
    <property type="entry name" value="Importin_rep_3"/>
    <property type="match status" value="1"/>
</dbReference>
<dbReference type="PANTHER" id="PTHR12363">
    <property type="entry name" value="TRANSPORTIN 3 AND IMPORTIN 13"/>
    <property type="match status" value="1"/>
</dbReference>
<protein>
    <recommendedName>
        <fullName evidence="7">Importin-13</fullName>
    </recommendedName>
</protein>
<evidence type="ECO:0000256" key="1">
    <source>
        <dbReference type="ARBA" id="ARBA00004123"/>
    </source>
</evidence>
<dbReference type="Pfam" id="PF24140">
    <property type="entry name" value="TPR_TNPO3_IPO13_3rd"/>
    <property type="match status" value="1"/>
</dbReference>
<dbReference type="InterPro" id="IPR016024">
    <property type="entry name" value="ARM-type_fold"/>
</dbReference>
<evidence type="ECO:0000256" key="2">
    <source>
        <dbReference type="ARBA" id="ARBA00007991"/>
    </source>
</evidence>
<organism evidence="6">
    <name type="scientific">Cryptococcus bacillisporus CA1280</name>
    <dbReference type="NCBI Taxonomy" id="1296109"/>
    <lineage>
        <taxon>Eukaryota</taxon>
        <taxon>Fungi</taxon>
        <taxon>Dikarya</taxon>
        <taxon>Basidiomycota</taxon>
        <taxon>Agaricomycotina</taxon>
        <taxon>Tremellomycetes</taxon>
        <taxon>Tremellales</taxon>
        <taxon>Cryptococcaceae</taxon>
        <taxon>Cryptococcus</taxon>
        <taxon>Cryptococcus gattii species complex</taxon>
    </lineage>
</organism>
<comment type="subcellular location">
    <subcellularLocation>
        <location evidence="1">Nucleus</location>
    </subcellularLocation>
</comment>
<name>A0A0D0VT33_CRYGA</name>
<dbReference type="InterPro" id="IPR011989">
    <property type="entry name" value="ARM-like"/>
</dbReference>
<evidence type="ECO:0000313" key="6">
    <source>
        <dbReference type="EMBL" id="KIR48540.1"/>
    </source>
</evidence>
<keyword evidence="5" id="KW-0539">Nucleus</keyword>
<dbReference type="AlphaFoldDB" id="A0A0D0VT33"/>
<dbReference type="EMBL" id="KN847977">
    <property type="protein sequence ID" value="KIR48540.1"/>
    <property type="molecule type" value="Genomic_DNA"/>
</dbReference>
<dbReference type="SUPFAM" id="SSF48371">
    <property type="entry name" value="ARM repeat"/>
    <property type="match status" value="1"/>
</dbReference>